<dbReference type="OrthoDB" id="1000719at2759"/>
<dbReference type="Pfam" id="PF24626">
    <property type="entry name" value="SH3_Tf2-1"/>
    <property type="match status" value="1"/>
</dbReference>
<organism evidence="3 4">
    <name type="scientific">Austropuccinia psidii MF-1</name>
    <dbReference type="NCBI Taxonomy" id="1389203"/>
    <lineage>
        <taxon>Eukaryota</taxon>
        <taxon>Fungi</taxon>
        <taxon>Dikarya</taxon>
        <taxon>Basidiomycota</taxon>
        <taxon>Pucciniomycotina</taxon>
        <taxon>Pucciniomycetes</taxon>
        <taxon>Pucciniales</taxon>
        <taxon>Sphaerophragmiaceae</taxon>
        <taxon>Austropuccinia</taxon>
    </lineage>
</organism>
<dbReference type="PROSITE" id="PS50994">
    <property type="entry name" value="INTEGRASE"/>
    <property type="match status" value="1"/>
</dbReference>
<dbReference type="GO" id="GO:0003723">
    <property type="term" value="F:RNA binding"/>
    <property type="evidence" value="ECO:0007669"/>
    <property type="project" value="UniProtKB-KW"/>
</dbReference>
<dbReference type="SUPFAM" id="SSF54160">
    <property type="entry name" value="Chromo domain-like"/>
    <property type="match status" value="1"/>
</dbReference>
<keyword evidence="4" id="KW-1185">Reference proteome</keyword>
<dbReference type="AlphaFoldDB" id="A0A9Q3E769"/>
<dbReference type="Proteomes" id="UP000765509">
    <property type="component" value="Unassembled WGS sequence"/>
</dbReference>
<feature type="domain" description="Integrase catalytic" evidence="2">
    <location>
        <begin position="1"/>
        <end position="127"/>
    </location>
</feature>
<sequence length="229" mass="26614">MEIFIPAHQTITALDLAQVFINHVFSKNGLPASIISDRRSLFFSSFWTQLCQRLKISRDISTAVHPEADGQTERVNQIPEQYLCIYKQNSSSVQKAFKEELEAAIRRFKKYADRNRTIPPDFQPGDKVWLASMNIKTTRTTNKLSERWMGPFEVLKKIGSHAYHLKLPQQWKSVHPVFHVSLLEPVKQSTIPNQHKLPPPPIIVEEQEEWEVAQVLDSKLERDKLWYPV</sequence>
<reference evidence="3" key="1">
    <citation type="submission" date="2021-03" db="EMBL/GenBank/DDBJ databases">
        <title>Draft genome sequence of rust myrtle Austropuccinia psidii MF-1, a brazilian biotype.</title>
        <authorList>
            <person name="Quecine M.C."/>
            <person name="Pachon D.M.R."/>
            <person name="Bonatelli M.L."/>
            <person name="Correr F.H."/>
            <person name="Franceschini L.M."/>
            <person name="Leite T.F."/>
            <person name="Margarido G.R.A."/>
            <person name="Almeida C.A."/>
            <person name="Ferrarezi J.A."/>
            <person name="Labate C.A."/>
        </authorList>
    </citation>
    <scope>NUCLEOTIDE SEQUENCE</scope>
    <source>
        <strain evidence="3">MF-1</strain>
    </source>
</reference>
<gene>
    <name evidence="3" type="ORF">O181_053620</name>
</gene>
<dbReference type="Gene3D" id="2.30.30.850">
    <property type="match status" value="1"/>
</dbReference>
<dbReference type="GO" id="GO:0015074">
    <property type="term" value="P:DNA integration"/>
    <property type="evidence" value="ECO:0007669"/>
    <property type="project" value="InterPro"/>
</dbReference>
<evidence type="ECO:0000256" key="1">
    <source>
        <dbReference type="ARBA" id="ARBA00022884"/>
    </source>
</evidence>
<comment type="caution">
    <text evidence="3">The sequence shown here is derived from an EMBL/GenBank/DDBJ whole genome shotgun (WGS) entry which is preliminary data.</text>
</comment>
<dbReference type="PANTHER" id="PTHR37984">
    <property type="entry name" value="PROTEIN CBG26694"/>
    <property type="match status" value="1"/>
</dbReference>
<dbReference type="InterPro" id="IPR016197">
    <property type="entry name" value="Chromo-like_dom_sf"/>
</dbReference>
<dbReference type="PANTHER" id="PTHR37984:SF5">
    <property type="entry name" value="PROTEIN NYNRIN-LIKE"/>
    <property type="match status" value="1"/>
</dbReference>
<evidence type="ECO:0000259" key="2">
    <source>
        <dbReference type="PROSITE" id="PS50994"/>
    </source>
</evidence>
<proteinExistence type="predicted"/>
<dbReference type="EMBL" id="AVOT02023697">
    <property type="protein sequence ID" value="MBW0513905.1"/>
    <property type="molecule type" value="Genomic_DNA"/>
</dbReference>
<dbReference type="InterPro" id="IPR012337">
    <property type="entry name" value="RNaseH-like_sf"/>
</dbReference>
<evidence type="ECO:0000313" key="3">
    <source>
        <dbReference type="EMBL" id="MBW0513905.1"/>
    </source>
</evidence>
<dbReference type="GO" id="GO:0005634">
    <property type="term" value="C:nucleus"/>
    <property type="evidence" value="ECO:0007669"/>
    <property type="project" value="UniProtKB-ARBA"/>
</dbReference>
<dbReference type="InterPro" id="IPR056924">
    <property type="entry name" value="SH3_Tf2-1"/>
</dbReference>
<protein>
    <recommendedName>
        <fullName evidence="2">Integrase catalytic domain-containing protein</fullName>
    </recommendedName>
</protein>
<evidence type="ECO:0000313" key="4">
    <source>
        <dbReference type="Proteomes" id="UP000765509"/>
    </source>
</evidence>
<name>A0A9Q3E769_9BASI</name>
<dbReference type="InterPro" id="IPR036397">
    <property type="entry name" value="RNaseH_sf"/>
</dbReference>
<dbReference type="InterPro" id="IPR001584">
    <property type="entry name" value="Integrase_cat-core"/>
</dbReference>
<dbReference type="Gene3D" id="3.30.420.10">
    <property type="entry name" value="Ribonuclease H-like superfamily/Ribonuclease H"/>
    <property type="match status" value="1"/>
</dbReference>
<dbReference type="SUPFAM" id="SSF53098">
    <property type="entry name" value="Ribonuclease H-like"/>
    <property type="match status" value="1"/>
</dbReference>
<dbReference type="InterPro" id="IPR050951">
    <property type="entry name" value="Retrovirus_Pol_polyprotein"/>
</dbReference>
<keyword evidence="1" id="KW-0694">RNA-binding</keyword>
<accession>A0A9Q3E769</accession>